<dbReference type="RefSeq" id="WP_190027149.1">
    <property type="nucleotide sequence ID" value="NZ_BMUU01000004.1"/>
</dbReference>
<protein>
    <submittedName>
        <fullName evidence="1">Uncharacterized protein</fullName>
    </submittedName>
</protein>
<gene>
    <name evidence="1" type="ORF">GCM10010326_26740</name>
</gene>
<name>A0ABQ3A3R3_9ACTN</name>
<proteinExistence type="predicted"/>
<dbReference type="EMBL" id="BMUU01000004">
    <property type="protein sequence ID" value="GGY31611.1"/>
    <property type="molecule type" value="Genomic_DNA"/>
</dbReference>
<dbReference type="Proteomes" id="UP000600946">
    <property type="component" value="Unassembled WGS sequence"/>
</dbReference>
<evidence type="ECO:0000313" key="2">
    <source>
        <dbReference type="Proteomes" id="UP000600946"/>
    </source>
</evidence>
<comment type="caution">
    <text evidence="1">The sequence shown here is derived from an EMBL/GenBank/DDBJ whole genome shotgun (WGS) entry which is preliminary data.</text>
</comment>
<organism evidence="1 2">
    <name type="scientific">Streptomyces xanthochromogenes</name>
    <dbReference type="NCBI Taxonomy" id="67384"/>
    <lineage>
        <taxon>Bacteria</taxon>
        <taxon>Bacillati</taxon>
        <taxon>Actinomycetota</taxon>
        <taxon>Actinomycetes</taxon>
        <taxon>Kitasatosporales</taxon>
        <taxon>Streptomycetaceae</taxon>
        <taxon>Streptomyces</taxon>
    </lineage>
</organism>
<keyword evidence="2" id="KW-1185">Reference proteome</keyword>
<evidence type="ECO:0000313" key="1">
    <source>
        <dbReference type="EMBL" id="GGY31611.1"/>
    </source>
</evidence>
<reference evidence="2" key="1">
    <citation type="journal article" date="2019" name="Int. J. Syst. Evol. Microbiol.">
        <title>The Global Catalogue of Microorganisms (GCM) 10K type strain sequencing project: providing services to taxonomists for standard genome sequencing and annotation.</title>
        <authorList>
            <consortium name="The Broad Institute Genomics Platform"/>
            <consortium name="The Broad Institute Genome Sequencing Center for Infectious Disease"/>
            <person name="Wu L."/>
            <person name="Ma J."/>
        </authorList>
    </citation>
    <scope>NUCLEOTIDE SEQUENCE [LARGE SCALE GENOMIC DNA]</scope>
    <source>
        <strain evidence="2">JCM 4594</strain>
    </source>
</reference>
<sequence length="370" mass="38665">MNIGSAWLLNSTDGSGGQTRLDTRLAPIGTMAPDGPLASRGGVIPGSAEGQYLMDGLYVFGDKAGMSALVAPGRAVVQGRPGAGAYPVYISEYTSLTFLDGDPGLPRVDLVVVRVYDDAGTTAAVLEIVQGEYAASPVAPRVPEAALALAEVRVPAGASAGNGGINWTTAVKDLRRPTASVGGIIPAGGPAYRGSYPGQYRDNGGSLERWSGTEWRPYPEPRATWQDYTPAWGQATAGAPVPKLGNGSLWGRYIKDGPVAHFQAAVTIGSTSNWGGPNKNGNWYLSLPVRPAGPRGLTINFRARTGGDPGGYFYGGAEISTAYHPNGVARNWSTIQANGKPTGVWVDADDPMTPLPGSWYEVWGTYEVAP</sequence>
<dbReference type="GeneID" id="96290646"/>
<accession>A0ABQ3A3R3</accession>